<dbReference type="Pfam" id="PF13855">
    <property type="entry name" value="LRR_8"/>
    <property type="match status" value="1"/>
</dbReference>
<organism evidence="4 5">
    <name type="scientific">Manduca sexta</name>
    <name type="common">Tobacco hawkmoth</name>
    <name type="synonym">Tobacco hornworm</name>
    <dbReference type="NCBI Taxonomy" id="7130"/>
    <lineage>
        <taxon>Eukaryota</taxon>
        <taxon>Metazoa</taxon>
        <taxon>Ecdysozoa</taxon>
        <taxon>Arthropoda</taxon>
        <taxon>Hexapoda</taxon>
        <taxon>Insecta</taxon>
        <taxon>Pterygota</taxon>
        <taxon>Neoptera</taxon>
        <taxon>Endopterygota</taxon>
        <taxon>Lepidoptera</taxon>
        <taxon>Glossata</taxon>
        <taxon>Ditrysia</taxon>
        <taxon>Bombycoidea</taxon>
        <taxon>Sphingidae</taxon>
        <taxon>Sphinginae</taxon>
        <taxon>Sphingini</taxon>
        <taxon>Manduca</taxon>
    </lineage>
</organism>
<sequence length="476" mass="55536">MEETTKNEPKKNGFSNGLVKAIELKLERSYQNVTVLDLSRIYNIQGKDEDIKLPPGLKELCLSHNKLTYLPEFVLIQVNLKILDVSHNCINNFDDEPKFCNTLEELNISNNNLKGPPLWIWLSTPRNLEKLDISCNPNIASTPNCDKFLKILDSTTLLTHLNIHHCKLRKSYDLLTTFPKVKMLKIGDEDYNHHYICNNLLEVPCKSLIKCCDIESLNLCNTKLYTVNSDIDIYKNMRHIDLSFNYIHSLPDEFCNLSNLEVCILSCNKLLYLPDNIYKLTKLKKLLLDSNELCMLPINLDQLTNLRILDLYDNNLYEIHYDITNLDEIDFAQNYFEEVQDNEYVIKKQRLRLSRDFRNEGRKLEEKESNDEFSDDDDLSEVSASKECPKSEYDPPSSPEDWDSDDYWIPQYYRTMTPPMSPWAYFVKQKIDEGNFCPIDAHPVSVVEKVKYEKLCNPVEEHESDGQFDDCTDDES</sequence>
<reference evidence="4" key="1">
    <citation type="journal article" date="2016" name="Insect Biochem. Mol. Biol.">
        <title>Multifaceted biological insights from a draft genome sequence of the tobacco hornworm moth, Manduca sexta.</title>
        <authorList>
            <person name="Kanost M.R."/>
            <person name="Arrese E.L."/>
            <person name="Cao X."/>
            <person name="Chen Y.R."/>
            <person name="Chellapilla S."/>
            <person name="Goldsmith M.R."/>
            <person name="Grosse-Wilde E."/>
            <person name="Heckel D.G."/>
            <person name="Herndon N."/>
            <person name="Jiang H."/>
            <person name="Papanicolaou A."/>
            <person name="Qu J."/>
            <person name="Soulages J.L."/>
            <person name="Vogel H."/>
            <person name="Walters J."/>
            <person name="Waterhouse R.M."/>
            <person name="Ahn S.J."/>
            <person name="Almeida F.C."/>
            <person name="An C."/>
            <person name="Aqrawi P."/>
            <person name="Bretschneider A."/>
            <person name="Bryant W.B."/>
            <person name="Bucks S."/>
            <person name="Chao H."/>
            <person name="Chevignon G."/>
            <person name="Christen J.M."/>
            <person name="Clarke D.F."/>
            <person name="Dittmer N.T."/>
            <person name="Ferguson L.C.F."/>
            <person name="Garavelou S."/>
            <person name="Gordon K.H.J."/>
            <person name="Gunaratna R.T."/>
            <person name="Han Y."/>
            <person name="Hauser F."/>
            <person name="He Y."/>
            <person name="Heidel-Fischer H."/>
            <person name="Hirsh A."/>
            <person name="Hu Y."/>
            <person name="Jiang H."/>
            <person name="Kalra D."/>
            <person name="Klinner C."/>
            <person name="Konig C."/>
            <person name="Kovar C."/>
            <person name="Kroll A.R."/>
            <person name="Kuwar S.S."/>
            <person name="Lee S.L."/>
            <person name="Lehman R."/>
            <person name="Li K."/>
            <person name="Li Z."/>
            <person name="Liang H."/>
            <person name="Lovelace S."/>
            <person name="Lu Z."/>
            <person name="Mansfield J.H."/>
            <person name="McCulloch K.J."/>
            <person name="Mathew T."/>
            <person name="Morton B."/>
            <person name="Muzny D.M."/>
            <person name="Neunemann D."/>
            <person name="Ongeri F."/>
            <person name="Pauchet Y."/>
            <person name="Pu L.L."/>
            <person name="Pyrousis I."/>
            <person name="Rao X.J."/>
            <person name="Redding A."/>
            <person name="Roesel C."/>
            <person name="Sanchez-Gracia A."/>
            <person name="Schaack S."/>
            <person name="Shukla A."/>
            <person name="Tetreau G."/>
            <person name="Wang Y."/>
            <person name="Xiong G.H."/>
            <person name="Traut W."/>
            <person name="Walsh T.K."/>
            <person name="Worley K.C."/>
            <person name="Wu D."/>
            <person name="Wu W."/>
            <person name="Wu Y.Q."/>
            <person name="Zhang X."/>
            <person name="Zou Z."/>
            <person name="Zucker H."/>
            <person name="Briscoe A.D."/>
            <person name="Burmester T."/>
            <person name="Clem R.J."/>
            <person name="Feyereisen R."/>
            <person name="Grimmelikhuijzen C.J.P."/>
            <person name="Hamodrakas S.J."/>
            <person name="Hansson B.S."/>
            <person name="Huguet E."/>
            <person name="Jermiin L.S."/>
            <person name="Lan Q."/>
            <person name="Lehman H.K."/>
            <person name="Lorenzen M."/>
            <person name="Merzendorfer H."/>
            <person name="Michalopoulos I."/>
            <person name="Morton D.B."/>
            <person name="Muthukrishnan S."/>
            <person name="Oakeshott J.G."/>
            <person name="Palmer W."/>
            <person name="Park Y."/>
            <person name="Passarelli A.L."/>
            <person name="Rozas J."/>
            <person name="Schwartz L.M."/>
            <person name="Smith W."/>
            <person name="Southgate A."/>
            <person name="Vilcinskas A."/>
            <person name="Vogt R."/>
            <person name="Wang P."/>
            <person name="Werren J."/>
            <person name="Yu X.Q."/>
            <person name="Zhou J.J."/>
            <person name="Brown S.J."/>
            <person name="Scherer S.E."/>
            <person name="Richards S."/>
            <person name="Blissard G.W."/>
        </authorList>
    </citation>
    <scope>NUCLEOTIDE SEQUENCE</scope>
</reference>
<keyword evidence="5" id="KW-1185">Reference proteome</keyword>
<protein>
    <submittedName>
        <fullName evidence="4">Uncharacterized protein</fullName>
    </submittedName>
</protein>
<dbReference type="InterPro" id="IPR050216">
    <property type="entry name" value="LRR_domain-containing"/>
</dbReference>
<keyword evidence="2" id="KW-0677">Repeat</keyword>
<dbReference type="OrthoDB" id="2021138at2759"/>
<evidence type="ECO:0000256" key="3">
    <source>
        <dbReference type="SAM" id="MobiDB-lite"/>
    </source>
</evidence>
<dbReference type="EMBL" id="JH669113">
    <property type="protein sequence ID" value="KAG6464185.1"/>
    <property type="molecule type" value="Genomic_DNA"/>
</dbReference>
<dbReference type="Proteomes" id="UP000791440">
    <property type="component" value="Unassembled WGS sequence"/>
</dbReference>
<dbReference type="Pfam" id="PF00560">
    <property type="entry name" value="LRR_1"/>
    <property type="match status" value="1"/>
</dbReference>
<dbReference type="SMART" id="SM00364">
    <property type="entry name" value="LRR_BAC"/>
    <property type="match status" value="2"/>
</dbReference>
<dbReference type="PANTHER" id="PTHR48051">
    <property type="match status" value="1"/>
</dbReference>
<comment type="caution">
    <text evidence="4">The sequence shown here is derived from an EMBL/GenBank/DDBJ whole genome shotgun (WGS) entry which is preliminary data.</text>
</comment>
<evidence type="ECO:0000256" key="2">
    <source>
        <dbReference type="ARBA" id="ARBA00022737"/>
    </source>
</evidence>
<keyword evidence="1" id="KW-0433">Leucine-rich repeat</keyword>
<dbReference type="GO" id="GO:0005737">
    <property type="term" value="C:cytoplasm"/>
    <property type="evidence" value="ECO:0007669"/>
    <property type="project" value="TreeGrafter"/>
</dbReference>
<dbReference type="PROSITE" id="PS51450">
    <property type="entry name" value="LRR"/>
    <property type="match status" value="3"/>
</dbReference>
<gene>
    <name evidence="4" type="ORF">O3G_MSEX014349</name>
</gene>
<evidence type="ECO:0000313" key="4">
    <source>
        <dbReference type="EMBL" id="KAG6464185.1"/>
    </source>
</evidence>
<accession>A0A921ZUZ1</accession>
<dbReference type="Gene3D" id="3.80.10.10">
    <property type="entry name" value="Ribonuclease Inhibitor"/>
    <property type="match status" value="2"/>
</dbReference>
<evidence type="ECO:0000256" key="1">
    <source>
        <dbReference type="ARBA" id="ARBA00022614"/>
    </source>
</evidence>
<evidence type="ECO:0000313" key="5">
    <source>
        <dbReference type="Proteomes" id="UP000791440"/>
    </source>
</evidence>
<feature type="compositionally biased region" description="Acidic residues" evidence="3">
    <location>
        <begin position="368"/>
        <end position="380"/>
    </location>
</feature>
<dbReference type="InterPro" id="IPR001611">
    <property type="entry name" value="Leu-rich_rpt"/>
</dbReference>
<reference evidence="4" key="2">
    <citation type="submission" date="2020-12" db="EMBL/GenBank/DDBJ databases">
        <authorList>
            <person name="Kanost M."/>
        </authorList>
    </citation>
    <scope>NUCLEOTIDE SEQUENCE</scope>
</reference>
<name>A0A921ZUZ1_MANSE</name>
<dbReference type="AlphaFoldDB" id="A0A921ZUZ1"/>
<dbReference type="InterPro" id="IPR003591">
    <property type="entry name" value="Leu-rich_rpt_typical-subtyp"/>
</dbReference>
<dbReference type="PANTHER" id="PTHR48051:SF1">
    <property type="entry name" value="RAS SUPPRESSOR PROTEIN 1"/>
    <property type="match status" value="1"/>
</dbReference>
<proteinExistence type="predicted"/>
<dbReference type="InterPro" id="IPR032675">
    <property type="entry name" value="LRR_dom_sf"/>
</dbReference>
<feature type="region of interest" description="Disordered" evidence="3">
    <location>
        <begin position="364"/>
        <end position="404"/>
    </location>
</feature>
<dbReference type="SUPFAM" id="SSF52058">
    <property type="entry name" value="L domain-like"/>
    <property type="match status" value="2"/>
</dbReference>
<dbReference type="SMART" id="SM00369">
    <property type="entry name" value="LRR_TYP"/>
    <property type="match status" value="4"/>
</dbReference>